<sequence length="124" mass="13684">MYPISYDDEPEKAVVVDVAFRFKPKNKRKKYRAKKIVVDASSIGGSGLGMRDQDTQVLFPGAQGGGSDRLPNSLDLFGCALVDITHDVQAEKLELESRAKRFGKDMVASGLPDRVEIELMVKLI</sequence>
<comment type="caution">
    <text evidence="1">The sequence shown here is derived from an EMBL/GenBank/DDBJ whole genome shotgun (WGS) entry which is preliminary data.</text>
</comment>
<protein>
    <submittedName>
        <fullName evidence="1">Uncharacterized protein</fullName>
    </submittedName>
</protein>
<evidence type="ECO:0000313" key="1">
    <source>
        <dbReference type="EMBL" id="GEU85022.1"/>
    </source>
</evidence>
<proteinExistence type="predicted"/>
<accession>A0A6L2NIQ5</accession>
<organism evidence="1">
    <name type="scientific">Tanacetum cinerariifolium</name>
    <name type="common">Dalmatian daisy</name>
    <name type="synonym">Chrysanthemum cinerariifolium</name>
    <dbReference type="NCBI Taxonomy" id="118510"/>
    <lineage>
        <taxon>Eukaryota</taxon>
        <taxon>Viridiplantae</taxon>
        <taxon>Streptophyta</taxon>
        <taxon>Embryophyta</taxon>
        <taxon>Tracheophyta</taxon>
        <taxon>Spermatophyta</taxon>
        <taxon>Magnoliopsida</taxon>
        <taxon>eudicotyledons</taxon>
        <taxon>Gunneridae</taxon>
        <taxon>Pentapetalae</taxon>
        <taxon>asterids</taxon>
        <taxon>campanulids</taxon>
        <taxon>Asterales</taxon>
        <taxon>Asteraceae</taxon>
        <taxon>Asteroideae</taxon>
        <taxon>Anthemideae</taxon>
        <taxon>Anthemidinae</taxon>
        <taxon>Tanacetum</taxon>
    </lineage>
</organism>
<dbReference type="AlphaFoldDB" id="A0A6L2NIQ5"/>
<name>A0A6L2NIQ5_TANCI</name>
<dbReference type="EMBL" id="BKCJ010009020">
    <property type="protein sequence ID" value="GEU85022.1"/>
    <property type="molecule type" value="Genomic_DNA"/>
</dbReference>
<gene>
    <name evidence="1" type="ORF">Tci_057000</name>
</gene>
<reference evidence="1" key="1">
    <citation type="journal article" date="2019" name="Sci. Rep.">
        <title>Draft genome of Tanacetum cinerariifolium, the natural source of mosquito coil.</title>
        <authorList>
            <person name="Yamashiro T."/>
            <person name="Shiraishi A."/>
            <person name="Satake H."/>
            <person name="Nakayama K."/>
        </authorList>
    </citation>
    <scope>NUCLEOTIDE SEQUENCE</scope>
</reference>